<feature type="compositionally biased region" description="Basic residues" evidence="2">
    <location>
        <begin position="286"/>
        <end position="295"/>
    </location>
</feature>
<reference evidence="3 4" key="1">
    <citation type="journal article" date="2022" name="Front. Cell. Infect. Microbiol.">
        <title>The Genomes of Two Strains of Taenia crassiceps the Animal Model for the Study of Human Cysticercosis.</title>
        <authorList>
            <person name="Bobes R.J."/>
            <person name="Estrada K."/>
            <person name="Rios-Valencia D.G."/>
            <person name="Calderon-Gallegos A."/>
            <person name="de la Torre P."/>
            <person name="Carrero J.C."/>
            <person name="Sanchez-Flores A."/>
            <person name="Laclette J.P."/>
        </authorList>
    </citation>
    <scope>NUCLEOTIDE SEQUENCE [LARGE SCALE GENOMIC DNA]</scope>
    <source>
        <strain evidence="3">WFUcys</strain>
    </source>
</reference>
<name>A0ABR4QND4_9CEST</name>
<feature type="region of interest" description="Disordered" evidence="2">
    <location>
        <begin position="120"/>
        <end position="412"/>
    </location>
</feature>
<organism evidence="3 4">
    <name type="scientific">Taenia crassiceps</name>
    <dbReference type="NCBI Taxonomy" id="6207"/>
    <lineage>
        <taxon>Eukaryota</taxon>
        <taxon>Metazoa</taxon>
        <taxon>Spiralia</taxon>
        <taxon>Lophotrochozoa</taxon>
        <taxon>Platyhelminthes</taxon>
        <taxon>Cestoda</taxon>
        <taxon>Eucestoda</taxon>
        <taxon>Cyclophyllidea</taxon>
        <taxon>Taeniidae</taxon>
        <taxon>Taenia</taxon>
    </lineage>
</organism>
<dbReference type="EMBL" id="JAKROA010000001">
    <property type="protein sequence ID" value="KAL5111171.1"/>
    <property type="molecule type" value="Genomic_DNA"/>
</dbReference>
<comment type="caution">
    <text evidence="3">The sequence shown here is derived from an EMBL/GenBank/DDBJ whole genome shotgun (WGS) entry which is preliminary data.</text>
</comment>
<keyword evidence="4" id="KW-1185">Reference proteome</keyword>
<gene>
    <name evidence="3" type="ORF">TcWFU_000450</name>
</gene>
<dbReference type="InterPro" id="IPR051376">
    <property type="entry name" value="CWC25_splicing_factor"/>
</dbReference>
<accession>A0ABR4QND4</accession>
<feature type="compositionally biased region" description="Basic and acidic residues" evidence="2">
    <location>
        <begin position="54"/>
        <end position="65"/>
    </location>
</feature>
<feature type="compositionally biased region" description="Basic residues" evidence="2">
    <location>
        <begin position="136"/>
        <end position="147"/>
    </location>
</feature>
<protein>
    <submittedName>
        <fullName evidence="3">Uncharacterized protein</fullName>
    </submittedName>
</protein>
<dbReference type="PANTHER" id="PTHR16196:SF0">
    <property type="entry name" value="PRE-MRNA-SPLICING FACTOR CWC25 HOMOLOG"/>
    <property type="match status" value="1"/>
</dbReference>
<evidence type="ECO:0000256" key="1">
    <source>
        <dbReference type="ARBA" id="ARBA00006695"/>
    </source>
</evidence>
<feature type="compositionally biased region" description="Basic and acidic residues" evidence="2">
    <location>
        <begin position="123"/>
        <end position="135"/>
    </location>
</feature>
<evidence type="ECO:0000313" key="3">
    <source>
        <dbReference type="EMBL" id="KAL5111171.1"/>
    </source>
</evidence>
<feature type="compositionally biased region" description="Basic and acidic residues" evidence="2">
    <location>
        <begin position="296"/>
        <end position="307"/>
    </location>
</feature>
<dbReference type="PANTHER" id="PTHR16196">
    <property type="entry name" value="CELL CYCLE CONTROL PROTEIN CWF25"/>
    <property type="match status" value="1"/>
</dbReference>
<evidence type="ECO:0000313" key="4">
    <source>
        <dbReference type="Proteomes" id="UP001651158"/>
    </source>
</evidence>
<feature type="compositionally biased region" description="Basic residues" evidence="2">
    <location>
        <begin position="192"/>
        <end position="208"/>
    </location>
</feature>
<sequence length="541" mass="62758">MKERIFVPPYATNRSSRYVSSGRSGEAATGGASEDSQKNPTGQMSRRHGCKAIRSLEELTEINRDQEEETPAQRLTRLDMEAKFREDPLNLMRQHEMDKRSALLQNSARMKKLQHLIELQNQAREKAEKRREAKKKEGKGKKKRRRISSSSSDSSENPEDDIILEKFISLIRNPDGAKGKKPNHAKEEEKKKDKKRHHHAHHSQKNKAKSPVEKIQNSSSEVPLNCSDDRSRRRSKSTSRTKALEDSSDALNWRQPRPKSRSPRSNQHSQKQSYVGSLHRTEGQIRHRSRSRSQRKVYEGRTDDRNRHLSRSKSPSSTRRKFSDDSPRCSTDRSRDKFRSTAKNNSSESRLHCTNDRTRRRSRSRSYNDPSRQKRSLLPFSDLHGRHKRNSRSRSVEQSHRGGGRRRTQKEMAALRAQMVADAKEREMERRQRFEKHQMETAREEKVEGEARTKHGASFLRGLTLDHVTSTSVEEVVQRNVKSRQRGSFSCAVSWWATRQSDFKDWAFHTQRLESLLTKECSACMGYCGWNPQTPGVLLDL</sequence>
<evidence type="ECO:0000256" key="2">
    <source>
        <dbReference type="SAM" id="MobiDB-lite"/>
    </source>
</evidence>
<dbReference type="Proteomes" id="UP001651158">
    <property type="component" value="Unassembled WGS sequence"/>
</dbReference>
<feature type="compositionally biased region" description="Low complexity" evidence="2">
    <location>
        <begin position="14"/>
        <end position="25"/>
    </location>
</feature>
<feature type="compositionally biased region" description="Polar residues" evidence="2">
    <location>
        <begin position="266"/>
        <end position="275"/>
    </location>
</feature>
<proteinExistence type="inferred from homology"/>
<feature type="compositionally biased region" description="Basic and acidic residues" evidence="2">
    <location>
        <begin position="321"/>
        <end position="339"/>
    </location>
</feature>
<feature type="region of interest" description="Disordered" evidence="2">
    <location>
        <begin position="1"/>
        <end position="81"/>
    </location>
</feature>
<comment type="similarity">
    <text evidence="1">Belongs to the CWC25 family.</text>
</comment>